<gene>
    <name evidence="1" type="ORF">A33I_17965</name>
</gene>
<organism evidence="1 2">
    <name type="scientific">Alkalihalophilus marmarensis DSM 21297</name>
    <dbReference type="NCBI Taxonomy" id="1188261"/>
    <lineage>
        <taxon>Bacteria</taxon>
        <taxon>Bacillati</taxon>
        <taxon>Bacillota</taxon>
        <taxon>Bacilli</taxon>
        <taxon>Bacillales</taxon>
        <taxon>Bacillaceae</taxon>
        <taxon>Alkalihalophilus</taxon>
    </lineage>
</organism>
<sequence>MLGDSINAPVWISKSSSCFGKGISVLSRRLPVINVSKSVDKWDHLGGLVNNGDNLKKKSMKQRVLLHAKNMLAG</sequence>
<accession>U6SJT4</accession>
<evidence type="ECO:0000313" key="1">
    <source>
        <dbReference type="EMBL" id="ERN51979.1"/>
    </source>
</evidence>
<evidence type="ECO:0000313" key="2">
    <source>
        <dbReference type="Proteomes" id="UP000017170"/>
    </source>
</evidence>
<comment type="caution">
    <text evidence="1">The sequence shown here is derived from an EMBL/GenBank/DDBJ whole genome shotgun (WGS) entry which is preliminary data.</text>
</comment>
<reference evidence="1 2" key="1">
    <citation type="journal article" date="2013" name="Genome Announc.">
        <title>Genome Sequence of the Extreme Obligate Alkaliphile Bacillus marmarensis Strain DSM 21297.</title>
        <authorList>
            <person name="Wernick D.G."/>
            <person name="Choi K.Y."/>
            <person name="Tat C.A."/>
            <person name="Lafontaine Rivera J.G."/>
            <person name="Liao J.C."/>
        </authorList>
    </citation>
    <scope>NUCLEOTIDE SEQUENCE [LARGE SCALE GENOMIC DNA]</scope>
    <source>
        <strain evidence="1 2">DSM 21297</strain>
    </source>
</reference>
<name>U6SJT4_9BACI</name>
<dbReference type="AlphaFoldDB" id="U6SJT4"/>
<proteinExistence type="predicted"/>
<dbReference type="EMBL" id="ATAE01000041">
    <property type="protein sequence ID" value="ERN51979.1"/>
    <property type="molecule type" value="Genomic_DNA"/>
</dbReference>
<keyword evidence="2" id="KW-1185">Reference proteome</keyword>
<dbReference type="PATRIC" id="fig|1188261.3.peg.3086"/>
<protein>
    <submittedName>
        <fullName evidence="1">Uncharacterized protein</fullName>
    </submittedName>
</protein>
<dbReference type="Proteomes" id="UP000017170">
    <property type="component" value="Unassembled WGS sequence"/>
</dbReference>